<protein>
    <recommendedName>
        <fullName evidence="7">Major facilitator superfamily (MFS) profile domain-containing protein</fullName>
    </recommendedName>
</protein>
<evidence type="ECO:0000256" key="2">
    <source>
        <dbReference type="ARBA" id="ARBA00022692"/>
    </source>
</evidence>
<dbReference type="InterPro" id="IPR036259">
    <property type="entry name" value="MFS_trans_sf"/>
</dbReference>
<organism>
    <name type="scientific">Branchiostoma floridae</name>
    <name type="common">Florida lancelet</name>
    <name type="synonym">Amphioxus</name>
    <dbReference type="NCBI Taxonomy" id="7739"/>
    <lineage>
        <taxon>Eukaryota</taxon>
        <taxon>Metazoa</taxon>
        <taxon>Chordata</taxon>
        <taxon>Cephalochordata</taxon>
        <taxon>Leptocardii</taxon>
        <taxon>Amphioxiformes</taxon>
        <taxon>Branchiostomatidae</taxon>
        <taxon>Branchiostoma</taxon>
    </lineage>
</organism>
<keyword evidence="3 5" id="KW-1133">Transmembrane helix</keyword>
<keyword evidence="2 5" id="KW-0812">Transmembrane</keyword>
<accession>C3ZUD1</accession>
<reference evidence="6" key="1">
    <citation type="journal article" date="2008" name="Nature">
        <title>The amphioxus genome and the evolution of the chordate karyotype.</title>
        <authorList>
            <consortium name="US DOE Joint Genome Institute (JGI-PGF)"/>
            <person name="Putnam N.H."/>
            <person name="Butts T."/>
            <person name="Ferrier D.E.K."/>
            <person name="Furlong R.F."/>
            <person name="Hellsten U."/>
            <person name="Kawashima T."/>
            <person name="Robinson-Rechavi M."/>
            <person name="Shoguchi E."/>
            <person name="Terry A."/>
            <person name="Yu J.-K."/>
            <person name="Benito-Gutierrez E.L."/>
            <person name="Dubchak I."/>
            <person name="Garcia-Fernandez J."/>
            <person name="Gibson-Brown J.J."/>
            <person name="Grigoriev I.V."/>
            <person name="Horton A.C."/>
            <person name="de Jong P.J."/>
            <person name="Jurka J."/>
            <person name="Kapitonov V.V."/>
            <person name="Kohara Y."/>
            <person name="Kuroki Y."/>
            <person name="Lindquist E."/>
            <person name="Lucas S."/>
            <person name="Osoegawa K."/>
            <person name="Pennacchio L.A."/>
            <person name="Salamov A.A."/>
            <person name="Satou Y."/>
            <person name="Sauka-Spengler T."/>
            <person name="Schmutz J."/>
            <person name="Shin-I T."/>
            <person name="Toyoda A."/>
            <person name="Bronner-Fraser M."/>
            <person name="Fujiyama A."/>
            <person name="Holland L.Z."/>
            <person name="Holland P.W.H."/>
            <person name="Satoh N."/>
            <person name="Rokhsar D.S."/>
        </authorList>
    </citation>
    <scope>NUCLEOTIDE SEQUENCE [LARGE SCALE GENOMIC DNA]</scope>
    <source>
        <strain evidence="6">S238N-H82</strain>
        <tissue evidence="6">Testes</tissue>
    </source>
</reference>
<feature type="transmembrane region" description="Helical" evidence="5">
    <location>
        <begin position="51"/>
        <end position="74"/>
    </location>
</feature>
<dbReference type="Gene3D" id="1.20.1250.20">
    <property type="entry name" value="MFS general substrate transporter like domains"/>
    <property type="match status" value="1"/>
</dbReference>
<proteinExistence type="predicted"/>
<dbReference type="InParanoid" id="C3ZUD1"/>
<evidence type="ECO:0000256" key="1">
    <source>
        <dbReference type="ARBA" id="ARBA00004141"/>
    </source>
</evidence>
<dbReference type="EMBL" id="GG666682">
    <property type="protein sequence ID" value="EEN43859.1"/>
    <property type="molecule type" value="Genomic_DNA"/>
</dbReference>
<dbReference type="PANTHER" id="PTHR11662">
    <property type="entry name" value="SOLUTE CARRIER FAMILY 17"/>
    <property type="match status" value="1"/>
</dbReference>
<gene>
    <name evidence="6" type="ORF">BRAFLDRAFT_94103</name>
</gene>
<dbReference type="PANTHER" id="PTHR11662:SF456">
    <property type="entry name" value="VESICULAR GLUTAMATE TRANSPORTER, ISOFORM A"/>
    <property type="match status" value="1"/>
</dbReference>
<feature type="transmembrane region" description="Helical" evidence="5">
    <location>
        <begin position="233"/>
        <end position="254"/>
    </location>
</feature>
<dbReference type="STRING" id="7739.C3ZUD1"/>
<evidence type="ECO:0000256" key="3">
    <source>
        <dbReference type="ARBA" id="ARBA00022989"/>
    </source>
</evidence>
<evidence type="ECO:0000256" key="4">
    <source>
        <dbReference type="ARBA" id="ARBA00023136"/>
    </source>
</evidence>
<sequence>MSTFYFISSKWILILYAGRTSVSVVLVELQMPTDNITSSKLPKPLIQYSQFQVGVILSSVYAGLLPSSFIGGYLAYRYSAMWVVLASVGISSIIHSVAPVMFQRFETAVTQRVLAGLAEGLCEPAVYGALNEYMLPKQNARVAPFIFAACLCVSGCLFTAAFTSNPIVAACFVAVGFGCSAARAAVADANAFDIAPRYASVISGICRVTCRIVGLTFPLLVTALTLHKTLQEWSRVVLIKACVFAATGLIFLVFGSGEEYSWAVLSLQGQDGDKIQRNGSKIGDEKIPLVLK</sequence>
<evidence type="ECO:0000313" key="6">
    <source>
        <dbReference type="EMBL" id="EEN43859.1"/>
    </source>
</evidence>
<dbReference type="SUPFAM" id="SSF103473">
    <property type="entry name" value="MFS general substrate transporter"/>
    <property type="match status" value="2"/>
</dbReference>
<evidence type="ECO:0008006" key="7">
    <source>
        <dbReference type="Google" id="ProtNLM"/>
    </source>
</evidence>
<name>C3ZUD1_BRAFL</name>
<feature type="transmembrane region" description="Helical" evidence="5">
    <location>
        <begin position="12"/>
        <end position="31"/>
    </location>
</feature>
<comment type="subcellular location">
    <subcellularLocation>
        <location evidence="1">Membrane</location>
        <topology evidence="1">Multi-pass membrane protein</topology>
    </subcellularLocation>
</comment>
<dbReference type="AlphaFoldDB" id="C3ZUD1"/>
<dbReference type="GO" id="GO:0016020">
    <property type="term" value="C:membrane"/>
    <property type="evidence" value="ECO:0007669"/>
    <property type="project" value="UniProtKB-SubCell"/>
</dbReference>
<keyword evidence="4 5" id="KW-0472">Membrane</keyword>
<feature type="transmembrane region" description="Helical" evidence="5">
    <location>
        <begin position="167"/>
        <end position="186"/>
    </location>
</feature>
<dbReference type="InterPro" id="IPR050382">
    <property type="entry name" value="MFS_Na/Anion_cotransporter"/>
</dbReference>
<feature type="transmembrane region" description="Helical" evidence="5">
    <location>
        <begin position="198"/>
        <end position="221"/>
    </location>
</feature>
<feature type="transmembrane region" description="Helical" evidence="5">
    <location>
        <begin position="142"/>
        <end position="161"/>
    </location>
</feature>
<evidence type="ECO:0000256" key="5">
    <source>
        <dbReference type="SAM" id="Phobius"/>
    </source>
</evidence>
<feature type="transmembrane region" description="Helical" evidence="5">
    <location>
        <begin position="80"/>
        <end position="102"/>
    </location>
</feature>
<dbReference type="eggNOG" id="KOG2532">
    <property type="taxonomic scope" value="Eukaryota"/>
</dbReference>